<evidence type="ECO:0000313" key="2">
    <source>
        <dbReference type="Proteomes" id="UP000828390"/>
    </source>
</evidence>
<dbReference type="AlphaFoldDB" id="A0A9D4D1N7"/>
<comment type="caution">
    <text evidence="1">The sequence shown here is derived from an EMBL/GenBank/DDBJ whole genome shotgun (WGS) entry which is preliminary data.</text>
</comment>
<proteinExistence type="predicted"/>
<protein>
    <submittedName>
        <fullName evidence="1">Uncharacterized protein</fullName>
    </submittedName>
</protein>
<sequence>MIQSMSVAMACSSIKFEIPQQAWQQLCTILVPTVDASNRCVEWDPVCNHFTKE</sequence>
<reference evidence="1" key="2">
    <citation type="submission" date="2020-11" db="EMBL/GenBank/DDBJ databases">
        <authorList>
            <person name="McCartney M.A."/>
            <person name="Auch B."/>
            <person name="Kono T."/>
            <person name="Mallez S."/>
            <person name="Becker A."/>
            <person name="Gohl D.M."/>
            <person name="Silverstein K.A.T."/>
            <person name="Koren S."/>
            <person name="Bechman K.B."/>
            <person name="Herman A."/>
            <person name="Abrahante J.E."/>
            <person name="Garbe J."/>
        </authorList>
    </citation>
    <scope>NUCLEOTIDE SEQUENCE</scope>
    <source>
        <strain evidence="1">Duluth1</strain>
        <tissue evidence="1">Whole animal</tissue>
    </source>
</reference>
<evidence type="ECO:0000313" key="1">
    <source>
        <dbReference type="EMBL" id="KAH3735678.1"/>
    </source>
</evidence>
<gene>
    <name evidence="1" type="ORF">DPMN_042213</name>
</gene>
<dbReference type="Proteomes" id="UP000828390">
    <property type="component" value="Unassembled WGS sequence"/>
</dbReference>
<name>A0A9D4D1N7_DREPO</name>
<reference evidence="1" key="1">
    <citation type="journal article" date="2019" name="bioRxiv">
        <title>The Genome of the Zebra Mussel, Dreissena polymorpha: A Resource for Invasive Species Research.</title>
        <authorList>
            <person name="McCartney M.A."/>
            <person name="Auch B."/>
            <person name="Kono T."/>
            <person name="Mallez S."/>
            <person name="Zhang Y."/>
            <person name="Obille A."/>
            <person name="Becker A."/>
            <person name="Abrahante J.E."/>
            <person name="Garbe J."/>
            <person name="Badalamenti J.P."/>
            <person name="Herman A."/>
            <person name="Mangelson H."/>
            <person name="Liachko I."/>
            <person name="Sullivan S."/>
            <person name="Sone E.D."/>
            <person name="Koren S."/>
            <person name="Silverstein K.A.T."/>
            <person name="Beckman K.B."/>
            <person name="Gohl D.M."/>
        </authorList>
    </citation>
    <scope>NUCLEOTIDE SEQUENCE</scope>
    <source>
        <strain evidence="1">Duluth1</strain>
        <tissue evidence="1">Whole animal</tissue>
    </source>
</reference>
<accession>A0A9D4D1N7</accession>
<organism evidence="1 2">
    <name type="scientific">Dreissena polymorpha</name>
    <name type="common">Zebra mussel</name>
    <name type="synonym">Mytilus polymorpha</name>
    <dbReference type="NCBI Taxonomy" id="45954"/>
    <lineage>
        <taxon>Eukaryota</taxon>
        <taxon>Metazoa</taxon>
        <taxon>Spiralia</taxon>
        <taxon>Lophotrochozoa</taxon>
        <taxon>Mollusca</taxon>
        <taxon>Bivalvia</taxon>
        <taxon>Autobranchia</taxon>
        <taxon>Heteroconchia</taxon>
        <taxon>Euheterodonta</taxon>
        <taxon>Imparidentia</taxon>
        <taxon>Neoheterodontei</taxon>
        <taxon>Myida</taxon>
        <taxon>Dreissenoidea</taxon>
        <taxon>Dreissenidae</taxon>
        <taxon>Dreissena</taxon>
    </lineage>
</organism>
<keyword evidence="2" id="KW-1185">Reference proteome</keyword>
<dbReference type="EMBL" id="JAIWYP010000011">
    <property type="protein sequence ID" value="KAH3735678.1"/>
    <property type="molecule type" value="Genomic_DNA"/>
</dbReference>